<dbReference type="Proteomes" id="UP000279194">
    <property type="component" value="Unassembled WGS sequence"/>
</dbReference>
<dbReference type="GO" id="GO:0016052">
    <property type="term" value="P:carbohydrate catabolic process"/>
    <property type="evidence" value="ECO:0007669"/>
    <property type="project" value="TreeGrafter"/>
</dbReference>
<dbReference type="GO" id="GO:0009063">
    <property type="term" value="P:amino acid catabolic process"/>
    <property type="evidence" value="ECO:0007669"/>
    <property type="project" value="InterPro"/>
</dbReference>
<keyword evidence="2" id="KW-0479">Metal-binding</keyword>
<dbReference type="SFLD" id="SFLDG00179">
    <property type="entry name" value="mandelate_racemase"/>
    <property type="match status" value="1"/>
</dbReference>
<keyword evidence="6" id="KW-1185">Reference proteome</keyword>
<protein>
    <submittedName>
        <fullName evidence="5">Mandelate racemase/muconate lactonizing enzyme family protein</fullName>
    </submittedName>
</protein>
<dbReference type="CDD" id="cd03316">
    <property type="entry name" value="MR_like"/>
    <property type="match status" value="1"/>
</dbReference>
<dbReference type="SMART" id="SM00922">
    <property type="entry name" value="MR_MLE"/>
    <property type="match status" value="1"/>
</dbReference>
<dbReference type="GO" id="GO:0016836">
    <property type="term" value="F:hydro-lyase activity"/>
    <property type="evidence" value="ECO:0007669"/>
    <property type="project" value="TreeGrafter"/>
</dbReference>
<dbReference type="Gene3D" id="3.30.390.10">
    <property type="entry name" value="Enolase-like, N-terminal domain"/>
    <property type="match status" value="1"/>
</dbReference>
<dbReference type="AlphaFoldDB" id="A0A3L9DX16"/>
<dbReference type="Gene3D" id="3.20.20.120">
    <property type="entry name" value="Enolase-like C-terminal domain"/>
    <property type="match status" value="1"/>
</dbReference>
<dbReference type="RefSeq" id="WP_121834705.1">
    <property type="nucleotide sequence ID" value="NZ_RCVM01000002.1"/>
</dbReference>
<dbReference type="InterPro" id="IPR046945">
    <property type="entry name" value="RHMD-like"/>
</dbReference>
<dbReference type="InterPro" id="IPR029017">
    <property type="entry name" value="Enolase-like_N"/>
</dbReference>
<evidence type="ECO:0000259" key="4">
    <source>
        <dbReference type="SMART" id="SM00922"/>
    </source>
</evidence>
<dbReference type="InterPro" id="IPR018110">
    <property type="entry name" value="Mandel_Rmase/mucon_lact_enz_CS"/>
</dbReference>
<dbReference type="PANTHER" id="PTHR13794:SF58">
    <property type="entry name" value="MITOCHONDRIAL ENOLASE SUPERFAMILY MEMBER 1"/>
    <property type="match status" value="1"/>
</dbReference>
<dbReference type="NCBIfam" id="NF047820">
    <property type="entry name" value="TalGalacDh"/>
    <property type="match status" value="1"/>
</dbReference>
<evidence type="ECO:0000313" key="5">
    <source>
        <dbReference type="EMBL" id="RLY04864.1"/>
    </source>
</evidence>
<evidence type="ECO:0000256" key="1">
    <source>
        <dbReference type="ARBA" id="ARBA00001946"/>
    </source>
</evidence>
<dbReference type="InterPro" id="IPR029065">
    <property type="entry name" value="Enolase_C-like"/>
</dbReference>
<organism evidence="5 6">
    <name type="scientific">Streptococcus hillyeri</name>
    <dbReference type="NCBI Taxonomy" id="2282420"/>
    <lineage>
        <taxon>Bacteria</taxon>
        <taxon>Bacillati</taxon>
        <taxon>Bacillota</taxon>
        <taxon>Bacilli</taxon>
        <taxon>Lactobacillales</taxon>
        <taxon>Streptococcaceae</taxon>
        <taxon>Streptococcus</taxon>
    </lineage>
</organism>
<dbReference type="EMBL" id="RCVM01000002">
    <property type="protein sequence ID" value="RLY04864.1"/>
    <property type="molecule type" value="Genomic_DNA"/>
</dbReference>
<evidence type="ECO:0000256" key="2">
    <source>
        <dbReference type="ARBA" id="ARBA00022723"/>
    </source>
</evidence>
<accession>A0A3L9DX16</accession>
<dbReference type="SUPFAM" id="SSF51604">
    <property type="entry name" value="Enolase C-terminal domain-like"/>
    <property type="match status" value="1"/>
</dbReference>
<proteinExistence type="predicted"/>
<evidence type="ECO:0000256" key="3">
    <source>
        <dbReference type="ARBA" id="ARBA00022842"/>
    </source>
</evidence>
<dbReference type="PANTHER" id="PTHR13794">
    <property type="entry name" value="ENOLASE SUPERFAMILY, MANDELATE RACEMASE"/>
    <property type="match status" value="1"/>
</dbReference>
<comment type="caution">
    <text evidence="5">The sequence shown here is derived from an EMBL/GenBank/DDBJ whole genome shotgun (WGS) entry which is preliminary data.</text>
</comment>
<gene>
    <name evidence="5" type="ORF">EAF07_02450</name>
</gene>
<dbReference type="OrthoDB" id="9775391at2"/>
<dbReference type="InterPro" id="IPR036849">
    <property type="entry name" value="Enolase-like_C_sf"/>
</dbReference>
<evidence type="ECO:0000313" key="6">
    <source>
        <dbReference type="Proteomes" id="UP000279194"/>
    </source>
</evidence>
<dbReference type="InterPro" id="IPR013341">
    <property type="entry name" value="Mandelate_racemase_N_dom"/>
</dbReference>
<feature type="domain" description="Mandelate racemase/muconate lactonizing enzyme C-terminal" evidence="4">
    <location>
        <begin position="156"/>
        <end position="253"/>
    </location>
</feature>
<name>A0A3L9DX16_9STRE</name>
<comment type="cofactor">
    <cofactor evidence="1">
        <name>Mg(2+)</name>
        <dbReference type="ChEBI" id="CHEBI:18420"/>
    </cofactor>
</comment>
<keyword evidence="3" id="KW-0460">Magnesium</keyword>
<dbReference type="GO" id="GO:0000287">
    <property type="term" value="F:magnesium ion binding"/>
    <property type="evidence" value="ECO:0007669"/>
    <property type="project" value="TreeGrafter"/>
</dbReference>
<dbReference type="PROSITE" id="PS00909">
    <property type="entry name" value="MR_MLE_2"/>
    <property type="match status" value="1"/>
</dbReference>
<dbReference type="InterPro" id="IPR013342">
    <property type="entry name" value="Mandelate_racemase_C"/>
</dbReference>
<dbReference type="SFLD" id="SFLDS00001">
    <property type="entry name" value="Enolase"/>
    <property type="match status" value="1"/>
</dbReference>
<dbReference type="SUPFAM" id="SSF54826">
    <property type="entry name" value="Enolase N-terminal domain-like"/>
    <property type="match status" value="1"/>
</dbReference>
<dbReference type="Pfam" id="PF02746">
    <property type="entry name" value="MR_MLE_N"/>
    <property type="match status" value="1"/>
</dbReference>
<sequence length="378" mass="42016">MTYQVDKITEIEVKLICVPLKKAVSDAKVIQGKQTPLKEVMITAAIIKTEAGYTGMGYTYCKRFGGPAQYALAKEYAPLLIGEDPNDISRLWDKLLWSSISIGDSGVAVQAITPFDIALWDIKSQRAGFSLSKLLGQHKEFVPCYNTTGGFLQDSIDEVIAHAHSVLEQGVGGIKIKVGQKDYMEDVRRVAALRKALGDDVPIMVDANQQWDVSTALKAGKYFDEYNLVWLEEPVKAHDVDGHLRLSQVLGTPIATGEMLTSFAEGLPYFEKRAFDVCQLDCPRIGGITQYRKVIQRAEENNITLAPHYSMELHLPLAACYIGDAWVEHFEWFETVGLFNEKIELVDGKMKVPTRLGLGLSFNEATLPSLQLDATVFH</sequence>
<dbReference type="Pfam" id="PF13378">
    <property type="entry name" value="MR_MLE_C"/>
    <property type="match status" value="1"/>
</dbReference>
<reference evidence="5 6" key="1">
    <citation type="submission" date="2018-10" db="EMBL/GenBank/DDBJ databases">
        <title>Streptococcus hillyeri sp. nov., isolated from equine tracheal sample.</title>
        <authorList>
            <person name="Macfadyen A.C."/>
            <person name="Waller A."/>
            <person name="Paterson G.K."/>
        </authorList>
    </citation>
    <scope>NUCLEOTIDE SEQUENCE [LARGE SCALE GENOMIC DNA]</scope>
    <source>
        <strain evidence="5 6">28462</strain>
    </source>
</reference>